<dbReference type="RefSeq" id="WP_060741333.1">
    <property type="nucleotide sequence ID" value="NZ_CP012831.1"/>
</dbReference>
<reference evidence="1 2" key="2">
    <citation type="journal article" date="2018" name="Nature">
        <title>Mutant phenotypes for thousands of bacterial genes of unknown function.</title>
        <authorList>
            <person name="Price M.N."/>
            <person name="Wetmore K.M."/>
            <person name="Waters R.J."/>
            <person name="Callaghan M."/>
            <person name="Ray J."/>
            <person name="Liu H."/>
            <person name="Kuehl J.V."/>
            <person name="Melnyk R.A."/>
            <person name="Lamson J.S."/>
            <person name="Suh Y."/>
            <person name="Carlson H.K."/>
            <person name="Esquivel Z."/>
            <person name="Sadeeshkumar H."/>
            <person name="Chakraborty R."/>
            <person name="Zane G.M."/>
            <person name="Rubin B.E."/>
            <person name="Wall J.D."/>
            <person name="Visel A."/>
            <person name="Bristow J."/>
            <person name="Blow M.J."/>
            <person name="Arkin A.P."/>
            <person name="Deutschbauer A.M."/>
        </authorList>
    </citation>
    <scope>NUCLEOTIDE SEQUENCE [LARGE SCALE GENOMIC DNA]</scope>
    <source>
        <strain evidence="1 2">FW300-N2C3</strain>
    </source>
</reference>
<name>A0A0N9XCH6_PSEFL</name>
<proteinExistence type="predicted"/>
<gene>
    <name evidence="1" type="ORF">AO356_20755</name>
</gene>
<evidence type="ECO:0008006" key="3">
    <source>
        <dbReference type="Google" id="ProtNLM"/>
    </source>
</evidence>
<evidence type="ECO:0000313" key="1">
    <source>
        <dbReference type="EMBL" id="ALI09146.1"/>
    </source>
</evidence>
<evidence type="ECO:0000313" key="2">
    <source>
        <dbReference type="Proteomes" id="UP000059425"/>
    </source>
</evidence>
<organism evidence="1 2">
    <name type="scientific">Pseudomonas fluorescens</name>
    <dbReference type="NCBI Taxonomy" id="294"/>
    <lineage>
        <taxon>Bacteria</taxon>
        <taxon>Pseudomonadati</taxon>
        <taxon>Pseudomonadota</taxon>
        <taxon>Gammaproteobacteria</taxon>
        <taxon>Pseudomonadales</taxon>
        <taxon>Pseudomonadaceae</taxon>
        <taxon>Pseudomonas</taxon>
    </lineage>
</organism>
<dbReference type="OrthoDB" id="9181325at2"/>
<protein>
    <recommendedName>
        <fullName evidence="3">Guanylate cyclase domain-containing protein</fullName>
    </recommendedName>
</protein>
<reference evidence="2" key="1">
    <citation type="submission" date="2015-09" db="EMBL/GenBank/DDBJ databases">
        <title>Whole genome sequence of Pseudomonas fluorescens FW300-N2C3.</title>
        <authorList>
            <person name="Ray J."/>
            <person name="Melnyk R."/>
            <person name="Deutschbauer A."/>
        </authorList>
    </citation>
    <scope>NUCLEOTIDE SEQUENCE [LARGE SCALE GENOMIC DNA]</scope>
    <source>
        <strain evidence="2">FW300-N2C3</strain>
    </source>
</reference>
<dbReference type="Proteomes" id="UP000059425">
    <property type="component" value="Chromosome"/>
</dbReference>
<dbReference type="EMBL" id="CP012831">
    <property type="protein sequence ID" value="ALI09146.1"/>
    <property type="molecule type" value="Genomic_DNA"/>
</dbReference>
<sequence length="253" mass="28730">MNIKYEKRLVAFIDVLGFKNLVYASSTASIDTYYSFILSNFHSAVTKRNFDFLLISDSIVIYCDESSENLLELMKLSSLLQSGLLAKGIPVRGAISHGDLFVDKANNIIVGAGLINAYTLEAAAKYPRIIIDRSLILKYYGSMTGALAECVVSGLPHLSNVSHNGGVVDYPYLNYGRILSTSMSNRPFEGALNLLKSNFYKNENTEKYEWLRHYLIWAFDEQKKHLEDKLELNHNERSRLRRVSKYIDSFESL</sequence>
<accession>A0A0N9XCH6</accession>
<dbReference type="AlphaFoldDB" id="A0A0N9XCH6"/>